<dbReference type="Gene3D" id="1.10.150.320">
    <property type="entry name" value="Photosystem II 12 kDa extrinsic protein"/>
    <property type="match status" value="1"/>
</dbReference>
<evidence type="ECO:0000313" key="7">
    <source>
        <dbReference type="Proteomes" id="UP000177605"/>
    </source>
</evidence>
<dbReference type="SUPFAM" id="SSF48239">
    <property type="entry name" value="Terpenoid cyclases/Protein prenyltransferases"/>
    <property type="match status" value="1"/>
</dbReference>
<keyword evidence="3" id="KW-0472">Membrane</keyword>
<feature type="signal peptide" evidence="4">
    <location>
        <begin position="1"/>
        <end position="29"/>
    </location>
</feature>
<dbReference type="InterPro" id="IPR010994">
    <property type="entry name" value="RuvA_2-like"/>
</dbReference>
<evidence type="ECO:0000256" key="3">
    <source>
        <dbReference type="SAM" id="Phobius"/>
    </source>
</evidence>
<dbReference type="PANTHER" id="PTHR10559:SF18">
    <property type="entry name" value="TRANSCOBALAMIN II"/>
    <property type="match status" value="1"/>
</dbReference>
<organism evidence="6 7">
    <name type="scientific">Candidatus Yanofskybacteria bacterium RIFCSPHIGHO2_01_FULL_48_25b</name>
    <dbReference type="NCBI Taxonomy" id="1802672"/>
    <lineage>
        <taxon>Bacteria</taxon>
        <taxon>Candidatus Yanofskyibacteriota</taxon>
    </lineage>
</organism>
<dbReference type="Proteomes" id="UP000177605">
    <property type="component" value="Unassembled WGS sequence"/>
</dbReference>
<feature type="compositionally biased region" description="Acidic residues" evidence="2">
    <location>
        <begin position="251"/>
        <end position="266"/>
    </location>
</feature>
<feature type="coiled-coil region" evidence="1">
    <location>
        <begin position="588"/>
        <end position="615"/>
    </location>
</feature>
<dbReference type="AlphaFoldDB" id="A0A1F8F2A6"/>
<feature type="transmembrane region" description="Helical" evidence="3">
    <location>
        <begin position="691"/>
        <end position="713"/>
    </location>
</feature>
<proteinExistence type="predicted"/>
<gene>
    <name evidence="6" type="ORF">A2669_00685</name>
</gene>
<protein>
    <recommendedName>
        <fullName evidence="5">Squalene cyclase C-terminal domain-containing protein</fullName>
    </recommendedName>
</protein>
<dbReference type="Pfam" id="PF13243">
    <property type="entry name" value="SQHop_cyclase_C"/>
    <property type="match status" value="1"/>
</dbReference>
<dbReference type="Pfam" id="PF12836">
    <property type="entry name" value="HHH_3"/>
    <property type="match status" value="1"/>
</dbReference>
<comment type="caution">
    <text evidence="6">The sequence shown here is derived from an EMBL/GenBank/DDBJ whole genome shotgun (WGS) entry which is preliminary data.</text>
</comment>
<dbReference type="PANTHER" id="PTHR10559">
    <property type="entry name" value="TRANSCOBALAMIN-1/GASTRIC INTRINSIC FACTOR"/>
    <property type="match status" value="1"/>
</dbReference>
<evidence type="ECO:0000256" key="1">
    <source>
        <dbReference type="SAM" id="Coils"/>
    </source>
</evidence>
<feature type="region of interest" description="Disordered" evidence="2">
    <location>
        <begin position="251"/>
        <end position="285"/>
    </location>
</feature>
<keyword evidence="4" id="KW-0732">Signal</keyword>
<dbReference type="CDD" id="cd00688">
    <property type="entry name" value="ISOPREN_C2_like"/>
    <property type="match status" value="1"/>
</dbReference>
<name>A0A1F8F2A6_9BACT</name>
<dbReference type="InterPro" id="IPR032696">
    <property type="entry name" value="SQ_cyclase_C"/>
</dbReference>
<dbReference type="InterPro" id="IPR051588">
    <property type="entry name" value="Cobalamin_Transport"/>
</dbReference>
<keyword evidence="1" id="KW-0175">Coiled coil</keyword>
<dbReference type="Gene3D" id="1.50.10.20">
    <property type="match status" value="1"/>
</dbReference>
<evidence type="ECO:0000259" key="5">
    <source>
        <dbReference type="Pfam" id="PF13243"/>
    </source>
</evidence>
<feature type="domain" description="Squalene cyclase C-terminal" evidence="5">
    <location>
        <begin position="388"/>
        <end position="524"/>
    </location>
</feature>
<evidence type="ECO:0000256" key="2">
    <source>
        <dbReference type="SAM" id="MobiDB-lite"/>
    </source>
</evidence>
<feature type="region of interest" description="Disordered" evidence="2">
    <location>
        <begin position="551"/>
        <end position="583"/>
    </location>
</feature>
<sequence>MNQNSNLFVRVFAFLTIFALLFSSLGVLAQGDDGEICDPKSIEINTASFEELQLIIHIGEVRAEQMIELRGEQPFSDLDNLDRVDGITAGGKRLADIIEQGCAWVDVDLLEDDGEGEPFLVEGDVEVPSGCEVVDTDGVAHIFPKDDSPSEFLGICALVAAKAADIISAFEVSDHPDFGLFVHSVHEVAADSSSEFWALWHKESGKDEFGFADCGIGCLALSEGDELSLIRTSFDGEERDTATLVVSLVLEEEEEEQDDGEGEEESSSGGRGGDGGSGGDGTAPLDVGAAVEKATVFLQGKSVSPDIVMALAVAGKSVDISFLRSFSSDTVIDYAKPMLALTAAGEDPRTYPDEDWGAKMKSFAGENQLGDPDFLNDDIWGILALRSAGVPVSDRVIQNSKTFLLQNQNDDGGWAWNVGGDSDTNDTAGAIMALLEVGMIKSDTAIQKAILYLKSAQNDDGGFPYDPQSPWGTDSDGNSTAWGIMAINKLGEDPKSSTWTKNPNPVDFLLSLQDENGEFWWMPGSKGFGATTDAVIALIGKSFPVNSISAPQEEQDAAQGGGGTSASAQTLSQEEIGKDEETASEEALVQMARQLEEIAVNVEEMRQQIEVLVATRMSYNIVQTAVESGEELVSSEGLPVAYEEPVGADSEEIQEKEKIISAVLAEELAGAPFRAEVKSAGFMEIVGRNGWVAVGVLAASVMFGFGAYRFGLIPRTKRRLSRK</sequence>
<evidence type="ECO:0000256" key="4">
    <source>
        <dbReference type="SAM" id="SignalP"/>
    </source>
</evidence>
<dbReference type="InterPro" id="IPR008930">
    <property type="entry name" value="Terpenoid_cyclase/PrenylTrfase"/>
</dbReference>
<feature type="chain" id="PRO_5009535409" description="Squalene cyclase C-terminal domain-containing protein" evidence="4">
    <location>
        <begin position="30"/>
        <end position="723"/>
    </location>
</feature>
<dbReference type="SUPFAM" id="SSF47781">
    <property type="entry name" value="RuvA domain 2-like"/>
    <property type="match status" value="1"/>
</dbReference>
<keyword evidence="3" id="KW-0812">Transmembrane</keyword>
<keyword evidence="3" id="KW-1133">Transmembrane helix</keyword>
<feature type="compositionally biased region" description="Gly residues" evidence="2">
    <location>
        <begin position="269"/>
        <end position="281"/>
    </location>
</feature>
<reference evidence="6 7" key="1">
    <citation type="journal article" date="2016" name="Nat. Commun.">
        <title>Thousands of microbial genomes shed light on interconnected biogeochemical processes in an aquifer system.</title>
        <authorList>
            <person name="Anantharaman K."/>
            <person name="Brown C.T."/>
            <person name="Hug L.A."/>
            <person name="Sharon I."/>
            <person name="Castelle C.J."/>
            <person name="Probst A.J."/>
            <person name="Thomas B.C."/>
            <person name="Singh A."/>
            <person name="Wilkins M.J."/>
            <person name="Karaoz U."/>
            <person name="Brodie E.L."/>
            <person name="Williams K.H."/>
            <person name="Hubbard S.S."/>
            <person name="Banfield J.F."/>
        </authorList>
    </citation>
    <scope>NUCLEOTIDE SEQUENCE [LARGE SCALE GENOMIC DNA]</scope>
</reference>
<evidence type="ECO:0000313" key="6">
    <source>
        <dbReference type="EMBL" id="OGN07263.1"/>
    </source>
</evidence>
<accession>A0A1F8F2A6</accession>
<dbReference type="EMBL" id="MGJM01000002">
    <property type="protein sequence ID" value="OGN07263.1"/>
    <property type="molecule type" value="Genomic_DNA"/>
</dbReference>